<dbReference type="eggNOG" id="arCOG03580">
    <property type="taxonomic scope" value="Archaea"/>
</dbReference>
<protein>
    <recommendedName>
        <fullName evidence="8">Isoprenylcysteine carboxylmethyltransferase family protein</fullName>
    </recommendedName>
</protein>
<dbReference type="AlphaFoldDB" id="L9XI81"/>
<dbReference type="STRING" id="1227497.C491_00627"/>
<gene>
    <name evidence="6" type="ORF">C491_00627</name>
</gene>
<comment type="caution">
    <text evidence="6">The sequence shown here is derived from an EMBL/GenBank/DDBJ whole genome shotgun (WGS) entry which is preliminary data.</text>
</comment>
<dbReference type="PANTHER" id="PTHR12714">
    <property type="entry name" value="PROTEIN-S ISOPRENYLCYSTEINE O-METHYLTRANSFERASE"/>
    <property type="match status" value="1"/>
</dbReference>
<evidence type="ECO:0000313" key="7">
    <source>
        <dbReference type="Proteomes" id="UP000011688"/>
    </source>
</evidence>
<evidence type="ECO:0000313" key="6">
    <source>
        <dbReference type="EMBL" id="ELY61317.1"/>
    </source>
</evidence>
<dbReference type="Pfam" id="PF04191">
    <property type="entry name" value="PEMT"/>
    <property type="match status" value="1"/>
</dbReference>
<evidence type="ECO:0000256" key="3">
    <source>
        <dbReference type="ARBA" id="ARBA00022989"/>
    </source>
</evidence>
<evidence type="ECO:0000256" key="2">
    <source>
        <dbReference type="ARBA" id="ARBA00022692"/>
    </source>
</evidence>
<dbReference type="PANTHER" id="PTHR12714:SF24">
    <property type="entry name" value="SLR1182 PROTEIN"/>
    <property type="match status" value="1"/>
</dbReference>
<keyword evidence="7" id="KW-1185">Reference proteome</keyword>
<keyword evidence="3 5" id="KW-1133">Transmembrane helix</keyword>
<dbReference type="GO" id="GO:0016740">
    <property type="term" value="F:transferase activity"/>
    <property type="evidence" value="ECO:0007669"/>
    <property type="project" value="UniProtKB-ARBA"/>
</dbReference>
<keyword evidence="4 5" id="KW-0472">Membrane</keyword>
<proteinExistence type="predicted"/>
<keyword evidence="2 5" id="KW-0812">Transmembrane</keyword>
<accession>L9XI81</accession>
<feature type="transmembrane region" description="Helical" evidence="5">
    <location>
        <begin position="37"/>
        <end position="60"/>
    </location>
</feature>
<dbReference type="RefSeq" id="WP_005552973.1">
    <property type="nucleotide sequence ID" value="NZ_AOIB01000005.1"/>
</dbReference>
<name>L9XI81_9EURY</name>
<organism evidence="6 7">
    <name type="scientific">Natronococcus amylolyticus DSM 10524</name>
    <dbReference type="NCBI Taxonomy" id="1227497"/>
    <lineage>
        <taxon>Archaea</taxon>
        <taxon>Methanobacteriati</taxon>
        <taxon>Methanobacteriota</taxon>
        <taxon>Stenosarchaea group</taxon>
        <taxon>Halobacteria</taxon>
        <taxon>Halobacteriales</taxon>
        <taxon>Natrialbaceae</taxon>
        <taxon>Natronococcus</taxon>
    </lineage>
</organism>
<feature type="transmembrane region" description="Helical" evidence="5">
    <location>
        <begin position="6"/>
        <end position="25"/>
    </location>
</feature>
<comment type="subcellular location">
    <subcellularLocation>
        <location evidence="1">Endomembrane system</location>
        <topology evidence="1">Multi-pass membrane protein</topology>
    </subcellularLocation>
</comment>
<feature type="transmembrane region" description="Helical" evidence="5">
    <location>
        <begin position="95"/>
        <end position="119"/>
    </location>
</feature>
<dbReference type="Gene3D" id="1.20.120.1630">
    <property type="match status" value="1"/>
</dbReference>
<dbReference type="EMBL" id="AOIB01000005">
    <property type="protein sequence ID" value="ELY61317.1"/>
    <property type="molecule type" value="Genomic_DNA"/>
</dbReference>
<sequence length="161" mass="17882">MASPRVLLKTAAFSVVVPGTVAGLIPKLLARRDQLAFPISAGVARATGIGSLLAGVLLYLHTAWRFSEHEGTPSPTDEPEELVTSGVYSYVRNPMYVAVLLCLGGQALLYRSVLVAWWAAGCWLGFHNRVLEYEEPHLAAKHGEVYERYRERVPRWVPRRP</sequence>
<evidence type="ECO:0000256" key="5">
    <source>
        <dbReference type="SAM" id="Phobius"/>
    </source>
</evidence>
<dbReference type="OrthoDB" id="148346at2157"/>
<reference evidence="6 7" key="1">
    <citation type="journal article" date="2014" name="PLoS Genet.">
        <title>Phylogenetically driven sequencing of extremely halophilic archaea reveals strategies for static and dynamic osmo-response.</title>
        <authorList>
            <person name="Becker E.A."/>
            <person name="Seitzer P.M."/>
            <person name="Tritt A."/>
            <person name="Larsen D."/>
            <person name="Krusor M."/>
            <person name="Yao A.I."/>
            <person name="Wu D."/>
            <person name="Madern D."/>
            <person name="Eisen J.A."/>
            <person name="Darling A.E."/>
            <person name="Facciotti M.T."/>
        </authorList>
    </citation>
    <scope>NUCLEOTIDE SEQUENCE [LARGE SCALE GENOMIC DNA]</scope>
    <source>
        <strain evidence="6 7">DSM 10524</strain>
    </source>
</reference>
<evidence type="ECO:0008006" key="8">
    <source>
        <dbReference type="Google" id="ProtNLM"/>
    </source>
</evidence>
<dbReference type="GO" id="GO:0012505">
    <property type="term" value="C:endomembrane system"/>
    <property type="evidence" value="ECO:0007669"/>
    <property type="project" value="UniProtKB-SubCell"/>
</dbReference>
<dbReference type="Proteomes" id="UP000011688">
    <property type="component" value="Unassembled WGS sequence"/>
</dbReference>
<dbReference type="InterPro" id="IPR007318">
    <property type="entry name" value="Phopholipid_MeTrfase"/>
</dbReference>
<evidence type="ECO:0000256" key="4">
    <source>
        <dbReference type="ARBA" id="ARBA00023136"/>
    </source>
</evidence>
<evidence type="ECO:0000256" key="1">
    <source>
        <dbReference type="ARBA" id="ARBA00004127"/>
    </source>
</evidence>